<dbReference type="EMBL" id="FRAP01000007">
    <property type="protein sequence ID" value="SHK49874.1"/>
    <property type="molecule type" value="Genomic_DNA"/>
</dbReference>
<gene>
    <name evidence="3" type="ORF">SAMN05443637_10743</name>
</gene>
<dbReference type="STRING" id="1848.SAMN05443637_10743"/>
<proteinExistence type="inferred from homology"/>
<organism evidence="3 4">
    <name type="scientific">Pseudonocardia thermophila</name>
    <dbReference type="NCBI Taxonomy" id="1848"/>
    <lineage>
        <taxon>Bacteria</taxon>
        <taxon>Bacillati</taxon>
        <taxon>Actinomycetota</taxon>
        <taxon>Actinomycetes</taxon>
        <taxon>Pseudonocardiales</taxon>
        <taxon>Pseudonocardiaceae</taxon>
        <taxon>Pseudonocardia</taxon>
    </lineage>
</organism>
<dbReference type="FunFam" id="3.40.50.720:FF:000084">
    <property type="entry name" value="Short-chain dehydrogenase reductase"/>
    <property type="match status" value="1"/>
</dbReference>
<keyword evidence="2" id="KW-0560">Oxidoreductase</keyword>
<reference evidence="3 4" key="1">
    <citation type="submission" date="2016-11" db="EMBL/GenBank/DDBJ databases">
        <authorList>
            <person name="Jaros S."/>
            <person name="Januszkiewicz K."/>
            <person name="Wedrychowicz H."/>
        </authorList>
    </citation>
    <scope>NUCLEOTIDE SEQUENCE [LARGE SCALE GENOMIC DNA]</scope>
    <source>
        <strain evidence="3 4">DSM 43832</strain>
    </source>
</reference>
<protein>
    <submittedName>
        <fullName evidence="3">NAD(P)-dependent dehydrogenase, short-chain alcohol dehydrogenase family</fullName>
    </submittedName>
</protein>
<dbReference type="Gene3D" id="3.40.50.720">
    <property type="entry name" value="NAD(P)-binding Rossmann-like Domain"/>
    <property type="match status" value="1"/>
</dbReference>
<evidence type="ECO:0000313" key="4">
    <source>
        <dbReference type="Proteomes" id="UP000184363"/>
    </source>
</evidence>
<dbReference type="Pfam" id="PF13561">
    <property type="entry name" value="adh_short_C2"/>
    <property type="match status" value="1"/>
</dbReference>
<accession>A0A1M6SYU7</accession>
<dbReference type="RefSeq" id="WP_073456913.1">
    <property type="nucleotide sequence ID" value="NZ_FRAP01000007.1"/>
</dbReference>
<dbReference type="InterPro" id="IPR036291">
    <property type="entry name" value="NAD(P)-bd_dom_sf"/>
</dbReference>
<dbReference type="OrthoDB" id="3206777at2"/>
<dbReference type="CDD" id="cd05233">
    <property type="entry name" value="SDR_c"/>
    <property type="match status" value="1"/>
</dbReference>
<dbReference type="AlphaFoldDB" id="A0A1M6SYU7"/>
<evidence type="ECO:0000256" key="1">
    <source>
        <dbReference type="ARBA" id="ARBA00006484"/>
    </source>
</evidence>
<dbReference type="SUPFAM" id="SSF51735">
    <property type="entry name" value="NAD(P)-binding Rossmann-fold domains"/>
    <property type="match status" value="1"/>
</dbReference>
<name>A0A1M6SYU7_PSETH</name>
<comment type="similarity">
    <text evidence="1">Belongs to the short-chain dehydrogenases/reductases (SDR) family.</text>
</comment>
<dbReference type="PRINTS" id="PR00081">
    <property type="entry name" value="GDHRDH"/>
</dbReference>
<dbReference type="Proteomes" id="UP000184363">
    <property type="component" value="Unassembled WGS sequence"/>
</dbReference>
<evidence type="ECO:0000256" key="2">
    <source>
        <dbReference type="ARBA" id="ARBA00023002"/>
    </source>
</evidence>
<dbReference type="InterPro" id="IPR002347">
    <property type="entry name" value="SDR_fam"/>
</dbReference>
<dbReference type="PANTHER" id="PTHR42760">
    <property type="entry name" value="SHORT-CHAIN DEHYDROGENASES/REDUCTASES FAMILY MEMBER"/>
    <property type="match status" value="1"/>
</dbReference>
<dbReference type="GO" id="GO:0016616">
    <property type="term" value="F:oxidoreductase activity, acting on the CH-OH group of donors, NAD or NADP as acceptor"/>
    <property type="evidence" value="ECO:0007669"/>
    <property type="project" value="TreeGrafter"/>
</dbReference>
<sequence>MSRLDNHVLLVVGGGADGPAAPDEDLPIGNGRAIAMRCAAEGAAVVVADKDLGLAAETVEAIERAGGRACAVAADVSDEQACVALVEEAEAAFGSLSLLVNNVGIGAGGAIGDTSVADLDLLYRVNLRSQFIVLREALPVLAASGRPAAVVNVSSTAALRPTREPLVAYETTKSAIGALTRSAAMSAAPLGVRVNAVVPGLIDTTCRRRDVGTDPTPLDALVPLGRLGSPWDVAAATCFLLSQEAAYITGTELVVDGGLTVPIG</sequence>
<keyword evidence="4" id="KW-1185">Reference proteome</keyword>
<evidence type="ECO:0000313" key="3">
    <source>
        <dbReference type="EMBL" id="SHK49874.1"/>
    </source>
</evidence>
<dbReference type="PRINTS" id="PR00080">
    <property type="entry name" value="SDRFAMILY"/>
</dbReference>